<keyword evidence="6 9" id="KW-0238">DNA-binding</keyword>
<dbReference type="AlphaFoldDB" id="A0A7W9SUV5"/>
<evidence type="ECO:0000256" key="10">
    <source>
        <dbReference type="RuleBase" id="RU003756"/>
    </source>
</evidence>
<feature type="domain" description="DNA mismatch repair proteins mutS family" evidence="11">
    <location>
        <begin position="703"/>
        <end position="719"/>
    </location>
</feature>
<evidence type="ECO:0000313" key="13">
    <source>
        <dbReference type="Proteomes" id="UP000520814"/>
    </source>
</evidence>
<evidence type="ECO:0000256" key="9">
    <source>
        <dbReference type="HAMAP-Rule" id="MF_00096"/>
    </source>
</evidence>
<dbReference type="SMART" id="SM00534">
    <property type="entry name" value="MUTSac"/>
    <property type="match status" value="1"/>
</dbReference>
<keyword evidence="5 9" id="KW-0067">ATP-binding</keyword>
<evidence type="ECO:0000259" key="11">
    <source>
        <dbReference type="PROSITE" id="PS00486"/>
    </source>
</evidence>
<dbReference type="InterPro" id="IPR017261">
    <property type="entry name" value="DNA_mismatch_repair_MutS/MSH"/>
</dbReference>
<dbReference type="InterPro" id="IPR027417">
    <property type="entry name" value="P-loop_NTPase"/>
</dbReference>
<dbReference type="InterPro" id="IPR016151">
    <property type="entry name" value="DNA_mismatch_repair_MutS_N"/>
</dbReference>
<dbReference type="GO" id="GO:0140664">
    <property type="term" value="F:ATP-dependent DNA damage sensor activity"/>
    <property type="evidence" value="ECO:0007669"/>
    <property type="project" value="InterPro"/>
</dbReference>
<dbReference type="GO" id="GO:0030983">
    <property type="term" value="F:mismatched DNA binding"/>
    <property type="evidence" value="ECO:0007669"/>
    <property type="project" value="InterPro"/>
</dbReference>
<dbReference type="GO" id="GO:0006298">
    <property type="term" value="P:mismatch repair"/>
    <property type="evidence" value="ECO:0007669"/>
    <property type="project" value="UniProtKB-UniRule"/>
</dbReference>
<evidence type="ECO:0000256" key="3">
    <source>
        <dbReference type="ARBA" id="ARBA00022741"/>
    </source>
</evidence>
<organism evidence="12 13">
    <name type="scientific">Armatimonas rosea</name>
    <dbReference type="NCBI Taxonomy" id="685828"/>
    <lineage>
        <taxon>Bacteria</taxon>
        <taxon>Bacillati</taxon>
        <taxon>Armatimonadota</taxon>
        <taxon>Armatimonadia</taxon>
        <taxon>Armatimonadales</taxon>
        <taxon>Armatimonadaceae</taxon>
        <taxon>Armatimonas</taxon>
    </lineage>
</organism>
<dbReference type="PROSITE" id="PS00486">
    <property type="entry name" value="DNA_MISMATCH_REPAIR_2"/>
    <property type="match status" value="1"/>
</dbReference>
<dbReference type="InterPro" id="IPR045076">
    <property type="entry name" value="MutS"/>
</dbReference>
<dbReference type="Gene3D" id="1.10.1420.10">
    <property type="match status" value="2"/>
</dbReference>
<name>A0A7W9SUV5_ARMRO</name>
<sequence>MPTPDIPLEKLTPMLRLYVTMKLERPDCVLFMRVGDFFEAYGDDAELIARELEITLTGREVQGYDGKYPMAGVPHHALERYMARLVQKGFKVAICDQIEDPKQAKGLVKRAVTRVVTPGTLVEDALLDAKSNNYLVAAILSKPVNGIGVVDVSTGEFLITEVGEDEGIAKVVEEILRLQPAECLVPEGMDELAEAIAAACPATLTRLGKGKLPRLPREALLEHFGVQTLKGFGCDDYSAGLSAAAALLEYLKATHMGAVGHIRTLATYSTEDAMYLDASARRNLELTAGLYDSARSKSLLAVLDETRTSMGGRMLKKWLDAPLLSVEKINARLDAVEAFYDDALPRGDVRDTLRGIADLERLMARLSTGAANARDLVALRQSLERIPEVAAQALQIEHPAIQALASALDGLPALTELLTSAIADEPPLTVREGNLIKDGYDENLDELRQIVRGGKSWIATLEADEREKTGIKSLKVGFNSVFGYFIEVTKANLAYVPKDYIRKQTTATGERYITPELKEMESKVLGAEERINSLEYDLFVSVRDYVAQEFTGPVLAVAQAVAKLDVVAALAEVAQNNRFVRPVVDTGDALEIKGGRHPVVERLMGSAANFIPNDTYLDTDQQQVHIITGPNSAGKSTVLRQVALIVLLAQVGSFVPADSVRVGLVDRIFTRVGAHDDLAAGQSTFMVEMTETAEILNNATERSLVILDEIGRGTSTFDGVSIAWAVAEFLAARGCKTLFATHYHLLNELEKQLPNVKNYRIAVKETNDRIIWLRKVLPGGTDKSYGIQVGRMAGLPPTVIERSKEILSDLERDGSKRRDTLGGVSVAPKAQKLQMTLFEAEEHPVVEELRGLDINTLSPVEALIALQRLQKRATK</sequence>
<dbReference type="InterPro" id="IPR007695">
    <property type="entry name" value="DNA_mismatch_repair_MutS-lik_N"/>
</dbReference>
<dbReference type="RefSeq" id="WP_184203357.1">
    <property type="nucleotide sequence ID" value="NZ_JACHGW010000006.1"/>
</dbReference>
<comment type="function">
    <text evidence="8 9">This protein is involved in the repair of mismatches in DNA. It is possible that it carries out the mismatch recognition step. This protein has a weak ATPase activity.</text>
</comment>
<dbReference type="HAMAP" id="MF_00096">
    <property type="entry name" value="MutS"/>
    <property type="match status" value="1"/>
</dbReference>
<dbReference type="NCBIfam" id="NF003810">
    <property type="entry name" value="PRK05399.1"/>
    <property type="match status" value="1"/>
</dbReference>
<keyword evidence="7 9" id="KW-0234">DNA repair</keyword>
<comment type="caution">
    <text evidence="12">The sequence shown here is derived from an EMBL/GenBank/DDBJ whole genome shotgun (WGS) entry which is preliminary data.</text>
</comment>
<dbReference type="SMART" id="SM00533">
    <property type="entry name" value="MUTSd"/>
    <property type="match status" value="1"/>
</dbReference>
<dbReference type="Pfam" id="PF05192">
    <property type="entry name" value="MutS_III"/>
    <property type="match status" value="1"/>
</dbReference>
<dbReference type="Pfam" id="PF01624">
    <property type="entry name" value="MutS_I"/>
    <property type="match status" value="1"/>
</dbReference>
<dbReference type="PANTHER" id="PTHR11361:SF34">
    <property type="entry name" value="DNA MISMATCH REPAIR PROTEIN MSH1, MITOCHONDRIAL"/>
    <property type="match status" value="1"/>
</dbReference>
<feature type="binding site" evidence="9">
    <location>
        <begin position="629"/>
        <end position="636"/>
    </location>
    <ligand>
        <name>ATP</name>
        <dbReference type="ChEBI" id="CHEBI:30616"/>
    </ligand>
</feature>
<comment type="similarity">
    <text evidence="1 9 10">Belongs to the DNA mismatch repair MutS family.</text>
</comment>
<dbReference type="InterPro" id="IPR036187">
    <property type="entry name" value="DNA_mismatch_repair_MutS_sf"/>
</dbReference>
<keyword evidence="4 9" id="KW-0227">DNA damage</keyword>
<protein>
    <recommendedName>
        <fullName evidence="2 9">DNA mismatch repair protein MutS</fullName>
    </recommendedName>
</protein>
<evidence type="ECO:0000256" key="6">
    <source>
        <dbReference type="ARBA" id="ARBA00023125"/>
    </source>
</evidence>
<dbReference type="InterPro" id="IPR007696">
    <property type="entry name" value="DNA_mismatch_repair_MutS_core"/>
</dbReference>
<dbReference type="Pfam" id="PF05190">
    <property type="entry name" value="MutS_IV"/>
    <property type="match status" value="1"/>
</dbReference>
<keyword evidence="3 9" id="KW-0547">Nucleotide-binding</keyword>
<dbReference type="FunFam" id="3.40.50.300:FF:000870">
    <property type="entry name" value="MutS protein homolog 4"/>
    <property type="match status" value="1"/>
</dbReference>
<evidence type="ECO:0000313" key="12">
    <source>
        <dbReference type="EMBL" id="MBB6053257.1"/>
    </source>
</evidence>
<evidence type="ECO:0000256" key="4">
    <source>
        <dbReference type="ARBA" id="ARBA00022763"/>
    </source>
</evidence>
<dbReference type="Gene3D" id="3.40.50.300">
    <property type="entry name" value="P-loop containing nucleotide triphosphate hydrolases"/>
    <property type="match status" value="1"/>
</dbReference>
<dbReference type="InterPro" id="IPR000432">
    <property type="entry name" value="DNA_mismatch_repair_MutS_C"/>
</dbReference>
<dbReference type="Proteomes" id="UP000520814">
    <property type="component" value="Unassembled WGS sequence"/>
</dbReference>
<reference evidence="12 13" key="1">
    <citation type="submission" date="2020-08" db="EMBL/GenBank/DDBJ databases">
        <title>Genomic Encyclopedia of Type Strains, Phase IV (KMG-IV): sequencing the most valuable type-strain genomes for metagenomic binning, comparative biology and taxonomic classification.</title>
        <authorList>
            <person name="Goeker M."/>
        </authorList>
    </citation>
    <scope>NUCLEOTIDE SEQUENCE [LARGE SCALE GENOMIC DNA]</scope>
    <source>
        <strain evidence="12 13">DSM 23562</strain>
    </source>
</reference>
<evidence type="ECO:0000256" key="1">
    <source>
        <dbReference type="ARBA" id="ARBA00006271"/>
    </source>
</evidence>
<dbReference type="PIRSF" id="PIRSF037677">
    <property type="entry name" value="DNA_mis_repair_Msh6"/>
    <property type="match status" value="1"/>
</dbReference>
<dbReference type="PANTHER" id="PTHR11361">
    <property type="entry name" value="DNA MISMATCH REPAIR PROTEIN MUTS FAMILY MEMBER"/>
    <property type="match status" value="1"/>
</dbReference>
<dbReference type="SUPFAM" id="SSF48334">
    <property type="entry name" value="DNA repair protein MutS, domain III"/>
    <property type="match status" value="1"/>
</dbReference>
<evidence type="ECO:0000256" key="5">
    <source>
        <dbReference type="ARBA" id="ARBA00022840"/>
    </source>
</evidence>
<dbReference type="GO" id="GO:0003684">
    <property type="term" value="F:damaged DNA binding"/>
    <property type="evidence" value="ECO:0007669"/>
    <property type="project" value="UniProtKB-UniRule"/>
</dbReference>
<dbReference type="EMBL" id="JACHGW010000006">
    <property type="protein sequence ID" value="MBB6053257.1"/>
    <property type="molecule type" value="Genomic_DNA"/>
</dbReference>
<dbReference type="Pfam" id="PF00488">
    <property type="entry name" value="MutS_V"/>
    <property type="match status" value="1"/>
</dbReference>
<dbReference type="InterPro" id="IPR036678">
    <property type="entry name" value="MutS_con_dom_sf"/>
</dbReference>
<dbReference type="Gene3D" id="3.40.1170.10">
    <property type="entry name" value="DNA repair protein MutS, domain I"/>
    <property type="match status" value="1"/>
</dbReference>
<dbReference type="InterPro" id="IPR007861">
    <property type="entry name" value="DNA_mismatch_repair_MutS_clamp"/>
</dbReference>
<dbReference type="InterPro" id="IPR005748">
    <property type="entry name" value="DNA_mismatch_repair_MutS"/>
</dbReference>
<dbReference type="SUPFAM" id="SSF55271">
    <property type="entry name" value="DNA repair protein MutS, domain I"/>
    <property type="match status" value="1"/>
</dbReference>
<keyword evidence="13" id="KW-1185">Reference proteome</keyword>
<dbReference type="SUPFAM" id="SSF53150">
    <property type="entry name" value="DNA repair protein MutS, domain II"/>
    <property type="match status" value="1"/>
</dbReference>
<dbReference type="GO" id="GO:0005524">
    <property type="term" value="F:ATP binding"/>
    <property type="evidence" value="ECO:0007669"/>
    <property type="project" value="UniProtKB-UniRule"/>
</dbReference>
<proteinExistence type="inferred from homology"/>
<dbReference type="InterPro" id="IPR007860">
    <property type="entry name" value="DNA_mmatch_repair_MutS_con_dom"/>
</dbReference>
<dbReference type="Gene3D" id="3.30.420.110">
    <property type="entry name" value="MutS, connector domain"/>
    <property type="match status" value="1"/>
</dbReference>
<dbReference type="GO" id="GO:0005829">
    <property type="term" value="C:cytosol"/>
    <property type="evidence" value="ECO:0007669"/>
    <property type="project" value="TreeGrafter"/>
</dbReference>
<accession>A0A7W9SUV5</accession>
<dbReference type="SUPFAM" id="SSF52540">
    <property type="entry name" value="P-loop containing nucleoside triphosphate hydrolases"/>
    <property type="match status" value="1"/>
</dbReference>
<gene>
    <name evidence="9" type="primary">mutS</name>
    <name evidence="12" type="ORF">HNQ39_005091</name>
</gene>
<dbReference type="NCBIfam" id="TIGR01070">
    <property type="entry name" value="mutS1"/>
    <property type="match status" value="1"/>
</dbReference>
<evidence type="ECO:0000256" key="7">
    <source>
        <dbReference type="ARBA" id="ARBA00023204"/>
    </source>
</evidence>
<evidence type="ECO:0000256" key="8">
    <source>
        <dbReference type="ARBA" id="ARBA00024647"/>
    </source>
</evidence>
<dbReference type="Pfam" id="PF05188">
    <property type="entry name" value="MutS_II"/>
    <property type="match status" value="1"/>
</dbReference>
<dbReference type="CDD" id="cd03284">
    <property type="entry name" value="ABC_MutS1"/>
    <property type="match status" value="1"/>
</dbReference>
<dbReference type="FunFam" id="1.10.1420.10:FF:000001">
    <property type="entry name" value="DNA mismatch repair protein MutS"/>
    <property type="match status" value="1"/>
</dbReference>
<evidence type="ECO:0000256" key="2">
    <source>
        <dbReference type="ARBA" id="ARBA00021982"/>
    </source>
</evidence>